<gene>
    <name evidence="1" type="ordered locus">SELR_12620</name>
</gene>
<dbReference type="HOGENOM" id="CLU_2587754_0_0_9"/>
<dbReference type="AlphaFoldDB" id="I0GQD3"/>
<accession>I0GQD3</accession>
<sequence>MEEKGLLKFDGKEYPTRLIALDIPDYRGEQLLSVNQLDVALMTRGGCYVSEEARAIDEEVFFYVPDKMIDAEENILIQYVKDMVA</sequence>
<dbReference type="EMBL" id="AP012292">
    <property type="protein sequence ID" value="BAL82970.1"/>
    <property type="molecule type" value="Genomic_DNA"/>
</dbReference>
<dbReference type="KEGG" id="sri:SELR_12620"/>
<dbReference type="PATRIC" id="fig|927704.6.peg.1298"/>
<protein>
    <submittedName>
        <fullName evidence="1">Uncharacterized protein</fullName>
    </submittedName>
</protein>
<organism evidence="1 2">
    <name type="scientific">Selenomonas ruminantium subsp. lactilytica (strain NBRC 103574 / TAM6421)</name>
    <dbReference type="NCBI Taxonomy" id="927704"/>
    <lineage>
        <taxon>Bacteria</taxon>
        <taxon>Bacillati</taxon>
        <taxon>Bacillota</taxon>
        <taxon>Negativicutes</taxon>
        <taxon>Selenomonadales</taxon>
        <taxon>Selenomonadaceae</taxon>
        <taxon>Selenomonas</taxon>
    </lineage>
</organism>
<reference evidence="1 2" key="1">
    <citation type="submission" date="2011-10" db="EMBL/GenBank/DDBJ databases">
        <title>Whole genome sequence of Selenomonas ruminantium subsp. lactilytica TAM6421.</title>
        <authorList>
            <person name="Oguchi A."/>
            <person name="Ankai A."/>
            <person name="Kaneko J."/>
            <person name="Yamada-Narita S."/>
            <person name="Fukui S."/>
            <person name="Takahashi M."/>
            <person name="Onodera T."/>
            <person name="Kojima S."/>
            <person name="Fushimi T."/>
            <person name="Abe N."/>
            <person name="Kamio Y."/>
            <person name="Yamazaki S."/>
            <person name="Fujita N."/>
        </authorList>
    </citation>
    <scope>NUCLEOTIDE SEQUENCE [LARGE SCALE GENOMIC DNA]</scope>
    <source>
        <strain evidence="2">NBRC 103574 / TAM6421</strain>
    </source>
</reference>
<evidence type="ECO:0000313" key="2">
    <source>
        <dbReference type="Proteomes" id="UP000007887"/>
    </source>
</evidence>
<evidence type="ECO:0000313" key="1">
    <source>
        <dbReference type="EMBL" id="BAL82970.1"/>
    </source>
</evidence>
<proteinExistence type="predicted"/>
<name>I0GQD3_SELRL</name>
<dbReference type="Proteomes" id="UP000007887">
    <property type="component" value="Chromosome"/>
</dbReference>